<name>A0A975XBK7_9BURK</name>
<organism evidence="1 2">
    <name type="scientific">Cupriavidus taiwanensis</name>
    <dbReference type="NCBI Taxonomy" id="164546"/>
    <lineage>
        <taxon>Bacteria</taxon>
        <taxon>Pseudomonadati</taxon>
        <taxon>Pseudomonadota</taxon>
        <taxon>Betaproteobacteria</taxon>
        <taxon>Burkholderiales</taxon>
        <taxon>Burkholderiaceae</taxon>
        <taxon>Cupriavidus</taxon>
    </lineage>
</organism>
<protein>
    <submittedName>
        <fullName evidence="1">Uncharacterized protein</fullName>
    </submittedName>
</protein>
<proteinExistence type="predicted"/>
<evidence type="ECO:0000313" key="1">
    <source>
        <dbReference type="EMBL" id="SOY65505.1"/>
    </source>
</evidence>
<dbReference type="Proteomes" id="UP000257016">
    <property type="component" value="Unassembled WGS sequence"/>
</dbReference>
<comment type="caution">
    <text evidence="1">The sequence shown here is derived from an EMBL/GenBank/DDBJ whole genome shotgun (WGS) entry which is preliminary data.</text>
</comment>
<evidence type="ECO:0000313" key="2">
    <source>
        <dbReference type="Proteomes" id="UP000257016"/>
    </source>
</evidence>
<dbReference type="AlphaFoldDB" id="A0A975XBK7"/>
<sequence length="150" mass="17206">MWMPADRRDRDMLIREEPLGRLFGLGAAQVLPIEDDGKLSDMLLDRPTRFRTNHYCYSFNHLHSPSSRALHHGLFSLVKPKAQCMDRTNIPADGLLPRALPFRHCGSMVPPFAYPLITQTWVAWVIPEKRHGAGMFVTFTRIATTTQQNY</sequence>
<dbReference type="EMBL" id="OFSN01000015">
    <property type="protein sequence ID" value="SOY65505.1"/>
    <property type="molecule type" value="Genomic_DNA"/>
</dbReference>
<reference evidence="1 2" key="1">
    <citation type="submission" date="2018-01" db="EMBL/GenBank/DDBJ databases">
        <authorList>
            <person name="Clerissi C."/>
        </authorList>
    </citation>
    <scope>NUCLEOTIDE SEQUENCE [LARGE SCALE GENOMIC DNA]</scope>
    <source>
        <strain evidence="1">Cupriavidus taiwanensis LMG 19430</strain>
    </source>
</reference>
<gene>
    <name evidence="1" type="ORF">CBM2586_B10100</name>
</gene>
<accession>A0A975XBK7</accession>